<name>A0A9D4CC92_DREPO</name>
<protein>
    <submittedName>
        <fullName evidence="1">Uncharacterized protein</fullName>
    </submittedName>
</protein>
<evidence type="ECO:0000313" key="1">
    <source>
        <dbReference type="EMBL" id="KAH3721526.1"/>
    </source>
</evidence>
<reference evidence="1" key="1">
    <citation type="journal article" date="2019" name="bioRxiv">
        <title>The Genome of the Zebra Mussel, Dreissena polymorpha: A Resource for Invasive Species Research.</title>
        <authorList>
            <person name="McCartney M.A."/>
            <person name="Auch B."/>
            <person name="Kono T."/>
            <person name="Mallez S."/>
            <person name="Zhang Y."/>
            <person name="Obille A."/>
            <person name="Becker A."/>
            <person name="Abrahante J.E."/>
            <person name="Garbe J."/>
            <person name="Badalamenti J.P."/>
            <person name="Herman A."/>
            <person name="Mangelson H."/>
            <person name="Liachko I."/>
            <person name="Sullivan S."/>
            <person name="Sone E.D."/>
            <person name="Koren S."/>
            <person name="Silverstein K.A.T."/>
            <person name="Beckman K.B."/>
            <person name="Gohl D.M."/>
        </authorList>
    </citation>
    <scope>NUCLEOTIDE SEQUENCE</scope>
    <source>
        <strain evidence="1">Duluth1</strain>
        <tissue evidence="1">Whole animal</tissue>
    </source>
</reference>
<reference evidence="1" key="2">
    <citation type="submission" date="2020-11" db="EMBL/GenBank/DDBJ databases">
        <authorList>
            <person name="McCartney M.A."/>
            <person name="Auch B."/>
            <person name="Kono T."/>
            <person name="Mallez S."/>
            <person name="Becker A."/>
            <person name="Gohl D.M."/>
            <person name="Silverstein K.A.T."/>
            <person name="Koren S."/>
            <person name="Bechman K.B."/>
            <person name="Herman A."/>
            <person name="Abrahante J.E."/>
            <person name="Garbe J."/>
        </authorList>
    </citation>
    <scope>NUCLEOTIDE SEQUENCE</scope>
    <source>
        <strain evidence="1">Duluth1</strain>
        <tissue evidence="1">Whole animal</tissue>
    </source>
</reference>
<dbReference type="AlphaFoldDB" id="A0A9D4CC92"/>
<proteinExistence type="predicted"/>
<comment type="caution">
    <text evidence="1">The sequence shown here is derived from an EMBL/GenBank/DDBJ whole genome shotgun (WGS) entry which is preliminary data.</text>
</comment>
<keyword evidence="2" id="KW-1185">Reference proteome</keyword>
<dbReference type="Proteomes" id="UP000828390">
    <property type="component" value="Unassembled WGS sequence"/>
</dbReference>
<gene>
    <name evidence="1" type="ORF">DPMN_064455</name>
</gene>
<accession>A0A9D4CC92</accession>
<organism evidence="1 2">
    <name type="scientific">Dreissena polymorpha</name>
    <name type="common">Zebra mussel</name>
    <name type="synonym">Mytilus polymorpha</name>
    <dbReference type="NCBI Taxonomy" id="45954"/>
    <lineage>
        <taxon>Eukaryota</taxon>
        <taxon>Metazoa</taxon>
        <taxon>Spiralia</taxon>
        <taxon>Lophotrochozoa</taxon>
        <taxon>Mollusca</taxon>
        <taxon>Bivalvia</taxon>
        <taxon>Autobranchia</taxon>
        <taxon>Heteroconchia</taxon>
        <taxon>Euheterodonta</taxon>
        <taxon>Imparidentia</taxon>
        <taxon>Neoheterodontei</taxon>
        <taxon>Myida</taxon>
        <taxon>Dreissenoidea</taxon>
        <taxon>Dreissenidae</taxon>
        <taxon>Dreissena</taxon>
    </lineage>
</organism>
<dbReference type="EMBL" id="JAIWYP010000013">
    <property type="protein sequence ID" value="KAH3721526.1"/>
    <property type="molecule type" value="Genomic_DNA"/>
</dbReference>
<evidence type="ECO:0000313" key="2">
    <source>
        <dbReference type="Proteomes" id="UP000828390"/>
    </source>
</evidence>
<sequence length="80" mass="9456">MGYADAECRVQRMSRFEATKPNRQMKVKSVVLKETLVEITDDSIVEEIQLQNLFPGYLFYLSCFWPCYNIVETRQKKLKS</sequence>